<keyword evidence="4" id="KW-0143">Chaperone</keyword>
<evidence type="ECO:0000313" key="6">
    <source>
        <dbReference type="Proteomes" id="UP001551658"/>
    </source>
</evidence>
<evidence type="ECO:0000256" key="4">
    <source>
        <dbReference type="ARBA" id="ARBA00023186"/>
    </source>
</evidence>
<evidence type="ECO:0000256" key="1">
    <source>
        <dbReference type="ARBA" id="ARBA00004496"/>
    </source>
</evidence>
<dbReference type="InterPro" id="IPR025734">
    <property type="entry name" value="EspG"/>
</dbReference>
<dbReference type="EMBL" id="JBFAIH010000010">
    <property type="protein sequence ID" value="MEV0364608.1"/>
    <property type="molecule type" value="Genomic_DNA"/>
</dbReference>
<reference evidence="5 6" key="1">
    <citation type="submission" date="2024-06" db="EMBL/GenBank/DDBJ databases">
        <title>The Natural Products Discovery Center: Release of the First 8490 Sequenced Strains for Exploring Actinobacteria Biosynthetic Diversity.</title>
        <authorList>
            <person name="Kalkreuter E."/>
            <person name="Kautsar S.A."/>
            <person name="Yang D."/>
            <person name="Bader C.D."/>
            <person name="Teijaro C.N."/>
            <person name="Fluegel L."/>
            <person name="Davis C.M."/>
            <person name="Simpson J.R."/>
            <person name="Lauterbach L."/>
            <person name="Steele A.D."/>
            <person name="Gui C."/>
            <person name="Meng S."/>
            <person name="Li G."/>
            <person name="Viehrig K."/>
            <person name="Ye F."/>
            <person name="Su P."/>
            <person name="Kiefer A.F."/>
            <person name="Nichols A."/>
            <person name="Cepeda A.J."/>
            <person name="Yan W."/>
            <person name="Fan B."/>
            <person name="Jiang Y."/>
            <person name="Adhikari A."/>
            <person name="Zheng C.-J."/>
            <person name="Schuster L."/>
            <person name="Cowan T.M."/>
            <person name="Smanski M.J."/>
            <person name="Chevrette M.G."/>
            <person name="De Carvalho L.P.S."/>
            <person name="Shen B."/>
        </authorList>
    </citation>
    <scope>NUCLEOTIDE SEQUENCE [LARGE SCALE GENOMIC DNA]</scope>
    <source>
        <strain evidence="5 6">NPDC050671</strain>
    </source>
</reference>
<protein>
    <submittedName>
        <fullName evidence="5">ESX secretion-associated protein EspG</fullName>
    </submittedName>
</protein>
<dbReference type="Proteomes" id="UP001551658">
    <property type="component" value="Unassembled WGS sequence"/>
</dbReference>
<comment type="caution">
    <text evidence="5">The sequence shown here is derived from an EMBL/GenBank/DDBJ whole genome shotgun (WGS) entry which is preliminary data.</text>
</comment>
<proteinExistence type="inferred from homology"/>
<gene>
    <name evidence="5" type="ORF">AB0H72_18105</name>
</gene>
<comment type="similarity">
    <text evidence="2">Belongs to the EspG family.</text>
</comment>
<dbReference type="RefSeq" id="WP_357979839.1">
    <property type="nucleotide sequence ID" value="NZ_JBFAIH010000010.1"/>
</dbReference>
<organism evidence="5 6">
    <name type="scientific">Nocardia fusca</name>
    <dbReference type="NCBI Taxonomy" id="941183"/>
    <lineage>
        <taxon>Bacteria</taxon>
        <taxon>Bacillati</taxon>
        <taxon>Actinomycetota</taxon>
        <taxon>Actinomycetes</taxon>
        <taxon>Mycobacteriales</taxon>
        <taxon>Nocardiaceae</taxon>
        <taxon>Nocardia</taxon>
    </lineage>
</organism>
<accession>A0ABV3FA96</accession>
<evidence type="ECO:0000256" key="3">
    <source>
        <dbReference type="ARBA" id="ARBA00022490"/>
    </source>
</evidence>
<evidence type="ECO:0000256" key="2">
    <source>
        <dbReference type="ARBA" id="ARBA00006411"/>
    </source>
</evidence>
<name>A0ABV3FA96_9NOCA</name>
<keyword evidence="3" id="KW-0963">Cytoplasm</keyword>
<sequence length="262" mass="27243">MTILTNDGLLAVAGLLNVQTLPLVLAVGPRQDSATARAAAQNEALAGLHRSGLVDGYDDVDTDLAAALHVLAQPDRELVARIHTGAGVRRACLARRGDRHAVATRVGDVFDVRTTWADATGATSARPLLDMLGPCPPAATTSFSAPSEALRERLDGAGDSSEYTQALYELGVEERTAIEFGLALSTCTAYSEIVGYAHGEGVTHRSAGAVVVYDTGRGRLVAGPGTSPDQQVWSTFTSGSDHRIAEAVSALVHSLPGGGWMS</sequence>
<keyword evidence="6" id="KW-1185">Reference proteome</keyword>
<evidence type="ECO:0000313" key="5">
    <source>
        <dbReference type="EMBL" id="MEV0364608.1"/>
    </source>
</evidence>
<dbReference type="Pfam" id="PF14011">
    <property type="entry name" value="ESX-1_EspG"/>
    <property type="match status" value="1"/>
</dbReference>
<comment type="subcellular location">
    <subcellularLocation>
        <location evidence="1">Cytoplasm</location>
    </subcellularLocation>
</comment>